<dbReference type="GO" id="GO:0031124">
    <property type="term" value="P:mRNA 3'-end processing"/>
    <property type="evidence" value="ECO:0007669"/>
    <property type="project" value="TreeGrafter"/>
</dbReference>
<evidence type="ECO:0000313" key="5">
    <source>
        <dbReference type="Proteomes" id="UP001205105"/>
    </source>
</evidence>
<dbReference type="EMBL" id="JADXDR010000142">
    <property type="protein sequence ID" value="KAI7837878.1"/>
    <property type="molecule type" value="Genomic_DNA"/>
</dbReference>
<dbReference type="InterPro" id="IPR000980">
    <property type="entry name" value="SH2"/>
</dbReference>
<dbReference type="PANTHER" id="PTHR12460">
    <property type="entry name" value="CYCLIN-DEPENDENT KINASE INHIBITOR-RELATED PROTEIN"/>
    <property type="match status" value="1"/>
</dbReference>
<reference evidence="4" key="1">
    <citation type="submission" date="2020-11" db="EMBL/GenBank/DDBJ databases">
        <title>Chlorella ohadii genome sequencing and assembly.</title>
        <authorList>
            <person name="Murik O."/>
            <person name="Treves H."/>
            <person name="Kedem I."/>
            <person name="Shotland Y."/>
            <person name="Kaplan A."/>
        </authorList>
    </citation>
    <scope>NUCLEOTIDE SEQUENCE</scope>
    <source>
        <strain evidence="4">1</strain>
    </source>
</reference>
<keyword evidence="1" id="KW-0727">SH2 domain</keyword>
<protein>
    <recommendedName>
        <fullName evidence="3">SH2 domain-containing protein</fullName>
    </recommendedName>
</protein>
<evidence type="ECO:0000256" key="2">
    <source>
        <dbReference type="SAM" id="MobiDB-lite"/>
    </source>
</evidence>
<feature type="compositionally biased region" description="Low complexity" evidence="2">
    <location>
        <begin position="505"/>
        <end position="517"/>
    </location>
</feature>
<dbReference type="SUPFAM" id="SSF55550">
    <property type="entry name" value="SH2 domain"/>
    <property type="match status" value="1"/>
</dbReference>
<feature type="region of interest" description="Disordered" evidence="2">
    <location>
        <begin position="505"/>
        <end position="548"/>
    </location>
</feature>
<dbReference type="AlphaFoldDB" id="A0AAD5DKF4"/>
<dbReference type="Proteomes" id="UP001205105">
    <property type="component" value="Unassembled WGS sequence"/>
</dbReference>
<feature type="compositionally biased region" description="Low complexity" evidence="2">
    <location>
        <begin position="448"/>
        <end position="471"/>
    </location>
</feature>
<evidence type="ECO:0000256" key="1">
    <source>
        <dbReference type="PROSITE-ProRule" id="PRU00191"/>
    </source>
</evidence>
<evidence type="ECO:0000313" key="4">
    <source>
        <dbReference type="EMBL" id="KAI7837878.1"/>
    </source>
</evidence>
<dbReference type="CDD" id="cd00173">
    <property type="entry name" value="SH2"/>
    <property type="match status" value="1"/>
</dbReference>
<dbReference type="PANTHER" id="PTHR12460:SF0">
    <property type="entry name" value="CID DOMAIN-CONTAINING PROTEIN-RELATED"/>
    <property type="match status" value="1"/>
</dbReference>
<gene>
    <name evidence="4" type="ORF">COHA_008365</name>
</gene>
<keyword evidence="5" id="KW-1185">Reference proteome</keyword>
<sequence>MPGVLGLQQRYARLPGSPLTAAFSGRLHVAAPLPGAQPVDVGVTFDIVQAPAAFSLPVMQKRPWDPPFQVRMTWTCSLPLQFSTTVAAFVVDEAAVPSMLTWQLPSAADAAKQLLEHQQERMIMLAPQQHAKSEGQLRGADASASHYAEAMFTFNRLQFGQPSQMRPRWLVFAGTVLGGGWVYSHYRLPTVVMSRLAEQFDKAKRVLWGEVQPACDTSVMKMDYKQLCKYIRRELEAIGIHREATEEDFRYLATRAGFVVGPESVRATSASLGELAAFKQWFAGHLIMLKHIRQHYERTDPQVVCSFAVTRERADAALAAHPKGTFLLRFGSQGGDLVLSVRSMATGPSTTHYSLNLTALQHHGLEALLERNGTCKQLLDTTTGQRHLRTAVLDRSYLQAVDLQEARKRFRQRGESDEGESPCPSAGGAAPSAAAASAGMAPPPPAGCPSGMGAADLAQQQQQPGVTGTPQCHPQQFQLYTAAVVARSGAAAGPVAAAVTNTAVPSPPMSGSQGGSPTASLPQSGQVGSAPTAACQSLASADAEPPCPLPYDRLQRQRMSSSGTDVLPLGGAALPPLPAPMLAYIPPQGLQLAGAMPMLPGLGGDSSIVKQERASTAADLQHLLALLGSGAVGGGAAAGEALPSGFSGLQLGSGGNSGNGSPSVPLAGLQPSMGPQVAAPAGATGAPQASPPALQGLLAGSQQAAGSPQLRDLFGQDGWIL</sequence>
<name>A0AAD5DKF4_9CHLO</name>
<accession>A0AAD5DKF4</accession>
<feature type="region of interest" description="Disordered" evidence="2">
    <location>
        <begin position="653"/>
        <end position="693"/>
    </location>
</feature>
<dbReference type="Gene3D" id="3.30.505.10">
    <property type="entry name" value="SH2 domain"/>
    <property type="match status" value="1"/>
</dbReference>
<evidence type="ECO:0000259" key="3">
    <source>
        <dbReference type="PROSITE" id="PS50001"/>
    </source>
</evidence>
<feature type="compositionally biased region" description="Low complexity" evidence="2">
    <location>
        <begin position="674"/>
        <end position="693"/>
    </location>
</feature>
<dbReference type="GO" id="GO:0000993">
    <property type="term" value="F:RNA polymerase II complex binding"/>
    <property type="evidence" value="ECO:0007669"/>
    <property type="project" value="TreeGrafter"/>
</dbReference>
<comment type="caution">
    <text evidence="4">The sequence shown here is derived from an EMBL/GenBank/DDBJ whole genome shotgun (WGS) entry which is preliminary data.</text>
</comment>
<feature type="compositionally biased region" description="Polar residues" evidence="2">
    <location>
        <begin position="518"/>
        <end position="539"/>
    </location>
</feature>
<feature type="compositionally biased region" description="Low complexity" evidence="2">
    <location>
        <begin position="421"/>
        <end position="440"/>
    </location>
</feature>
<proteinExistence type="predicted"/>
<organism evidence="4 5">
    <name type="scientific">Chlorella ohadii</name>
    <dbReference type="NCBI Taxonomy" id="2649997"/>
    <lineage>
        <taxon>Eukaryota</taxon>
        <taxon>Viridiplantae</taxon>
        <taxon>Chlorophyta</taxon>
        <taxon>core chlorophytes</taxon>
        <taxon>Trebouxiophyceae</taxon>
        <taxon>Chlorellales</taxon>
        <taxon>Chlorellaceae</taxon>
        <taxon>Chlorella clade</taxon>
        <taxon>Chlorella</taxon>
    </lineage>
</organism>
<feature type="domain" description="SH2" evidence="3">
    <location>
        <begin position="281"/>
        <end position="356"/>
    </location>
</feature>
<dbReference type="PROSITE" id="PS50001">
    <property type="entry name" value="SH2"/>
    <property type="match status" value="1"/>
</dbReference>
<dbReference type="InterPro" id="IPR036860">
    <property type="entry name" value="SH2_dom_sf"/>
</dbReference>
<feature type="region of interest" description="Disordered" evidence="2">
    <location>
        <begin position="409"/>
        <end position="471"/>
    </location>
</feature>